<keyword evidence="3" id="KW-1185">Reference proteome</keyword>
<dbReference type="InterPro" id="IPR005754">
    <property type="entry name" value="Sortase"/>
</dbReference>
<comment type="caution">
    <text evidence="2">The sequence shown here is derived from an EMBL/GenBank/DDBJ whole genome shotgun (WGS) entry which is preliminary data.</text>
</comment>
<evidence type="ECO:0000256" key="1">
    <source>
        <dbReference type="ARBA" id="ARBA00022801"/>
    </source>
</evidence>
<dbReference type="Proteomes" id="UP000530928">
    <property type="component" value="Unassembled WGS sequence"/>
</dbReference>
<sequence length="212" mass="22261">MKRTMFQTLAAILVFCGCLMVAGAIKGEPLPAQAAEKRPVAAATTRAPEPVGMFAEEVAELPESEPVSMSIPDIGVKDAVIDPVGLNADQTIEVPPLAEPGLVGWYKHRPTPGEAGGAVLVGHVDAYGKPAVFSKVHDLRPGAVITVDREDGTTARFAVDALEQVGKDAFPTGKVYGKTDAAELRLITCGGAFDQATGHYEDNIIVYAHLVS</sequence>
<dbReference type="Gene3D" id="2.40.260.10">
    <property type="entry name" value="Sortase"/>
    <property type="match status" value="1"/>
</dbReference>
<dbReference type="GO" id="GO:0016787">
    <property type="term" value="F:hydrolase activity"/>
    <property type="evidence" value="ECO:0007669"/>
    <property type="project" value="UniProtKB-KW"/>
</dbReference>
<keyword evidence="1" id="KW-0378">Hydrolase</keyword>
<dbReference type="PROSITE" id="PS51257">
    <property type="entry name" value="PROKAR_LIPOPROTEIN"/>
    <property type="match status" value="1"/>
</dbReference>
<dbReference type="RefSeq" id="WP_181611510.1">
    <property type="nucleotide sequence ID" value="NZ_BAABAM010000003.1"/>
</dbReference>
<protein>
    <submittedName>
        <fullName evidence="2">Sortase (Surface protein transpeptidase)</fullName>
    </submittedName>
</protein>
<name>A0A7W0CKS4_9ACTN</name>
<dbReference type="CDD" id="cd05829">
    <property type="entry name" value="Sortase_F"/>
    <property type="match status" value="1"/>
</dbReference>
<dbReference type="InterPro" id="IPR023365">
    <property type="entry name" value="Sortase_dom-sf"/>
</dbReference>
<reference evidence="2 3" key="1">
    <citation type="submission" date="2020-07" db="EMBL/GenBank/DDBJ databases">
        <title>Genomic Encyclopedia of Type Strains, Phase IV (KMG-IV): sequencing the most valuable type-strain genomes for metagenomic binning, comparative biology and taxonomic classification.</title>
        <authorList>
            <person name="Goeker M."/>
        </authorList>
    </citation>
    <scope>NUCLEOTIDE SEQUENCE [LARGE SCALE GENOMIC DNA]</scope>
    <source>
        <strain evidence="2 3">DSM 45533</strain>
    </source>
</reference>
<dbReference type="EMBL" id="JACDUR010000004">
    <property type="protein sequence ID" value="MBA2892787.1"/>
    <property type="molecule type" value="Genomic_DNA"/>
</dbReference>
<dbReference type="SUPFAM" id="SSF63817">
    <property type="entry name" value="Sortase"/>
    <property type="match status" value="1"/>
</dbReference>
<accession>A0A7W0CKS4</accession>
<gene>
    <name evidence="2" type="ORF">HNR30_004141</name>
</gene>
<dbReference type="AlphaFoldDB" id="A0A7W0CKS4"/>
<dbReference type="InterPro" id="IPR042001">
    <property type="entry name" value="Sortase_F"/>
</dbReference>
<dbReference type="Pfam" id="PF04203">
    <property type="entry name" value="Sortase"/>
    <property type="match status" value="1"/>
</dbReference>
<organism evidence="2 3">
    <name type="scientific">Nonomuraea soli</name>
    <dbReference type="NCBI Taxonomy" id="1032476"/>
    <lineage>
        <taxon>Bacteria</taxon>
        <taxon>Bacillati</taxon>
        <taxon>Actinomycetota</taxon>
        <taxon>Actinomycetes</taxon>
        <taxon>Streptosporangiales</taxon>
        <taxon>Streptosporangiaceae</taxon>
        <taxon>Nonomuraea</taxon>
    </lineage>
</organism>
<evidence type="ECO:0000313" key="3">
    <source>
        <dbReference type="Proteomes" id="UP000530928"/>
    </source>
</evidence>
<dbReference type="NCBIfam" id="NF033748">
    <property type="entry name" value="class_F_sortase"/>
    <property type="match status" value="1"/>
</dbReference>
<proteinExistence type="predicted"/>
<evidence type="ECO:0000313" key="2">
    <source>
        <dbReference type="EMBL" id="MBA2892787.1"/>
    </source>
</evidence>